<accession>A0A0C1NC26</accession>
<dbReference type="EMBL" id="JHEG04000001">
    <property type="protein sequence ID" value="KAF3886157.1"/>
    <property type="molecule type" value="Genomic_DNA"/>
</dbReference>
<dbReference type="SUPFAM" id="SSF63825">
    <property type="entry name" value="YWTD domain"/>
    <property type="match status" value="1"/>
</dbReference>
<dbReference type="PROSITE" id="PS51318">
    <property type="entry name" value="TAT"/>
    <property type="match status" value="1"/>
</dbReference>
<organism evidence="2">
    <name type="scientific">Tolypothrix bouteillei VB521301</name>
    <dbReference type="NCBI Taxonomy" id="1479485"/>
    <lineage>
        <taxon>Bacteria</taxon>
        <taxon>Bacillati</taxon>
        <taxon>Cyanobacteriota</taxon>
        <taxon>Cyanophyceae</taxon>
        <taxon>Nostocales</taxon>
        <taxon>Tolypothrichaceae</taxon>
        <taxon>Tolypothrix</taxon>
    </lineage>
</organism>
<dbReference type="STRING" id="1479485.DA73_0216570"/>
<dbReference type="Proteomes" id="UP000029738">
    <property type="component" value="Unassembled WGS sequence"/>
</dbReference>
<dbReference type="InterPro" id="IPR006311">
    <property type="entry name" value="TAT_signal"/>
</dbReference>
<sequence length="451" mass="48934">MAFSRRKFFALAGTTAATLVVGENLKGLYARAQGASSTTYGYGPLIKDPNGLLDLPAGFQYKAFSRTGDLMSDGNPVPGGHDGMAAFAGPNRSVILVRNHELSPNSSTEVKGNKYDELCKGGTTTLVVNPARELVRDYASLAGTYRNCAGGLTPWGSWISCEENTSTPETTPSTIEQPANSGIFVPNPNRVTKRHGYNFEVPALWKPKKGTVDPVPLIEMGRFNHEAVAVDPRTGIVYQTEDAGDSLFYRFIPNKPGYLQEGGVLEALAIVGLFQENTKTGFPVGKKYQAEWVRIEDYDPYADTVRKEGFAKGAAQFARGEGIWYGNGEFYFCCTSGGANSGGQVWRYIPGRTAKEGGTIELFVEPNDKSILDMPDNIVVAPFGDLILCEDGDDEQFVVGVTPEGGLYQFARNALNDNEFAGACFSPDNQTLFVNIQTPGITFAIWGPWNK</sequence>
<reference evidence="2" key="1">
    <citation type="journal article" date="2015" name="Genome Announc.">
        <title>Draft Genome Sequence of Tolypothrix boutellei Strain VB521301.</title>
        <authorList>
            <person name="Chandrababunaidu M.M."/>
            <person name="Singh D."/>
            <person name="Sen D."/>
            <person name="Bhan S."/>
            <person name="Das S."/>
            <person name="Gupta A."/>
            <person name="Adhikary S.P."/>
            <person name="Tripathy S."/>
        </authorList>
    </citation>
    <scope>NUCLEOTIDE SEQUENCE</scope>
    <source>
        <strain evidence="2">VB521301</strain>
    </source>
</reference>
<dbReference type="InterPro" id="IPR008557">
    <property type="entry name" value="PhoX"/>
</dbReference>
<evidence type="ECO:0000313" key="1">
    <source>
        <dbReference type="EMBL" id="KAF3886157.1"/>
    </source>
</evidence>
<proteinExistence type="predicted"/>
<dbReference type="EMBL" id="JHEG02000048">
    <property type="protein sequence ID" value="KIE10221.1"/>
    <property type="molecule type" value="Genomic_DNA"/>
</dbReference>
<name>A0A0C1NC26_9CYAN</name>
<keyword evidence="3" id="KW-1185">Reference proteome</keyword>
<gene>
    <name evidence="2" type="ORF">DA73_0216570</name>
    <name evidence="1" type="ORF">DA73_0400012255</name>
</gene>
<dbReference type="RefSeq" id="WP_038083051.1">
    <property type="nucleotide sequence ID" value="NZ_JHEG04000001.1"/>
</dbReference>
<dbReference type="PANTHER" id="PTHR35399:SF4">
    <property type="entry name" value="MEMBRANE PROTEIN"/>
    <property type="match status" value="1"/>
</dbReference>
<reference evidence="1" key="2">
    <citation type="submission" date="2019-11" db="EMBL/GenBank/DDBJ databases">
        <title>Improved Assembly of Tolypothrix boutellei genome.</title>
        <authorList>
            <person name="Sarangi A.N."/>
            <person name="Mukherjee M."/>
            <person name="Ghosh S."/>
            <person name="Singh D."/>
            <person name="Das A."/>
            <person name="Kant S."/>
            <person name="Prusty A."/>
            <person name="Tripathy S."/>
        </authorList>
    </citation>
    <scope>NUCLEOTIDE SEQUENCE</scope>
    <source>
        <strain evidence="1">VB521301</strain>
    </source>
</reference>
<dbReference type="PANTHER" id="PTHR35399">
    <property type="entry name" value="SLR8030 PROTEIN"/>
    <property type="match status" value="1"/>
</dbReference>
<dbReference type="AlphaFoldDB" id="A0A0C1NC26"/>
<protein>
    <submittedName>
        <fullName evidence="1">DUF839 domain-containing protein</fullName>
    </submittedName>
    <submittedName>
        <fullName evidence="2">Phosphatase</fullName>
    </submittedName>
</protein>
<dbReference type="OrthoDB" id="9801383at2"/>
<dbReference type="Pfam" id="PF05787">
    <property type="entry name" value="PhoX"/>
    <property type="match status" value="1"/>
</dbReference>
<evidence type="ECO:0000313" key="3">
    <source>
        <dbReference type="Proteomes" id="UP000029738"/>
    </source>
</evidence>
<comment type="caution">
    <text evidence="2">The sequence shown here is derived from an EMBL/GenBank/DDBJ whole genome shotgun (WGS) entry which is preliminary data.</text>
</comment>
<evidence type="ECO:0000313" key="2">
    <source>
        <dbReference type="EMBL" id="KIE10221.1"/>
    </source>
</evidence>